<reference evidence="1 2" key="1">
    <citation type="journal article" date="2024" name="G3 (Bethesda)">
        <title>Genome assembly of Hibiscus sabdariffa L. provides insights into metabolisms of medicinal natural products.</title>
        <authorList>
            <person name="Kim T."/>
        </authorList>
    </citation>
    <scope>NUCLEOTIDE SEQUENCE [LARGE SCALE GENOMIC DNA]</scope>
    <source>
        <strain evidence="1">TK-2024</strain>
        <tissue evidence="1">Old leaves</tissue>
    </source>
</reference>
<keyword evidence="2" id="KW-1185">Reference proteome</keyword>
<evidence type="ECO:0000313" key="1">
    <source>
        <dbReference type="EMBL" id="KAK8971696.1"/>
    </source>
</evidence>
<evidence type="ECO:0000313" key="2">
    <source>
        <dbReference type="Proteomes" id="UP001396334"/>
    </source>
</evidence>
<accession>A0ABR2N689</accession>
<proteinExistence type="predicted"/>
<sequence>METLAPNGTLTKFDAPLPPIRPLMPHLRSQDGMSFFSPTALFYIFLLTARKKSPLPLKEQRTVENEKCYTITPSVAIIPLAAVIARKSLQRDSVTAAADKAKRLAGDSRTEDVRHAIYYLILYYASSTLAR</sequence>
<gene>
    <name evidence="1" type="ORF">V6N11_018876</name>
</gene>
<dbReference type="Proteomes" id="UP001396334">
    <property type="component" value="Unassembled WGS sequence"/>
</dbReference>
<comment type="caution">
    <text evidence="1">The sequence shown here is derived from an EMBL/GenBank/DDBJ whole genome shotgun (WGS) entry which is preliminary data.</text>
</comment>
<name>A0ABR2N689_9ROSI</name>
<organism evidence="1 2">
    <name type="scientific">Hibiscus sabdariffa</name>
    <name type="common">roselle</name>
    <dbReference type="NCBI Taxonomy" id="183260"/>
    <lineage>
        <taxon>Eukaryota</taxon>
        <taxon>Viridiplantae</taxon>
        <taxon>Streptophyta</taxon>
        <taxon>Embryophyta</taxon>
        <taxon>Tracheophyta</taxon>
        <taxon>Spermatophyta</taxon>
        <taxon>Magnoliopsida</taxon>
        <taxon>eudicotyledons</taxon>
        <taxon>Gunneridae</taxon>
        <taxon>Pentapetalae</taxon>
        <taxon>rosids</taxon>
        <taxon>malvids</taxon>
        <taxon>Malvales</taxon>
        <taxon>Malvaceae</taxon>
        <taxon>Malvoideae</taxon>
        <taxon>Hibiscus</taxon>
    </lineage>
</organism>
<protein>
    <submittedName>
        <fullName evidence="1">Uncharacterized protein</fullName>
    </submittedName>
</protein>
<dbReference type="EMBL" id="JBBPBN010000242">
    <property type="protein sequence ID" value="KAK8971696.1"/>
    <property type="molecule type" value="Genomic_DNA"/>
</dbReference>